<dbReference type="Proteomes" id="UP000476176">
    <property type="component" value="Unassembled WGS sequence"/>
</dbReference>
<evidence type="ECO:0000313" key="2">
    <source>
        <dbReference type="EMBL" id="KAE9226811.1"/>
    </source>
</evidence>
<comment type="caution">
    <text evidence="2">The sequence shown here is derived from an EMBL/GenBank/DDBJ whole genome shotgun (WGS) entry which is preliminary data.</text>
</comment>
<dbReference type="AlphaFoldDB" id="A0A6G0NXV1"/>
<name>A0A6G0NXV1_9STRA</name>
<evidence type="ECO:0000313" key="3">
    <source>
        <dbReference type="Proteomes" id="UP000476176"/>
    </source>
</evidence>
<keyword evidence="1" id="KW-0732">Signal</keyword>
<sequence length="66" mass="7459">MPGGRNFFLPHLMWSCYLFTSYGSSRATSRVIRVYTCIIICGRAPSGVFPVTRARVSSYVGQQNYM</sequence>
<accession>A0A6G0NXV1</accession>
<organism evidence="2 3">
    <name type="scientific">Phytophthora fragariae</name>
    <dbReference type="NCBI Taxonomy" id="53985"/>
    <lineage>
        <taxon>Eukaryota</taxon>
        <taxon>Sar</taxon>
        <taxon>Stramenopiles</taxon>
        <taxon>Oomycota</taxon>
        <taxon>Peronosporomycetes</taxon>
        <taxon>Peronosporales</taxon>
        <taxon>Peronosporaceae</taxon>
        <taxon>Phytophthora</taxon>
    </lineage>
</organism>
<reference evidence="2 3" key="1">
    <citation type="submission" date="2018-09" db="EMBL/GenBank/DDBJ databases">
        <title>Genomic investigation of the strawberry pathogen Phytophthora fragariae indicates pathogenicity is determined by transcriptional variation in three key races.</title>
        <authorList>
            <person name="Adams T.M."/>
            <person name="Armitage A.D."/>
            <person name="Sobczyk M.K."/>
            <person name="Bates H.J."/>
            <person name="Dunwell J.M."/>
            <person name="Nellist C.F."/>
            <person name="Harrison R.J."/>
        </authorList>
    </citation>
    <scope>NUCLEOTIDE SEQUENCE [LARGE SCALE GENOMIC DNA]</scope>
    <source>
        <strain evidence="2 3">BC-23</strain>
    </source>
</reference>
<evidence type="ECO:0008006" key="4">
    <source>
        <dbReference type="Google" id="ProtNLM"/>
    </source>
</evidence>
<gene>
    <name evidence="2" type="ORF">PF004_g11533</name>
</gene>
<protein>
    <recommendedName>
        <fullName evidence="4">Secreted protein</fullName>
    </recommendedName>
</protein>
<dbReference type="EMBL" id="QXGC01000634">
    <property type="protein sequence ID" value="KAE9226811.1"/>
    <property type="molecule type" value="Genomic_DNA"/>
</dbReference>
<feature type="signal peptide" evidence="1">
    <location>
        <begin position="1"/>
        <end position="27"/>
    </location>
</feature>
<evidence type="ECO:0000256" key="1">
    <source>
        <dbReference type="SAM" id="SignalP"/>
    </source>
</evidence>
<feature type="chain" id="PRO_5026132580" description="Secreted protein" evidence="1">
    <location>
        <begin position="28"/>
        <end position="66"/>
    </location>
</feature>
<proteinExistence type="predicted"/>